<sequence>MTVLEGAERVGGKLYGGEVGGVRTDLGAEALLALRPEAVALAGQAGLGGHLEPPVTTRSAIWTRGALRPLPERQLMGLPGDLDALAASGVLSEAGLARARRDLSLPRTAIGDDIALGAYVRTRVGREVVDRLVEPLLGGVYAGQADRISLRAALPRLLPAVQEERSLVAAVRRLLADRSRDVRATGPAAPHPVFQGIRGGVGRLPGAVAAACRSAGAEVRTGTAARRLRRTPDGWWLGVAGPGGAEELTADAVVLAVPAPAAAGLLAEDARSAAADLRAVEYARMALVTLVFRRADLPDLPGGGFLVPPVEGRTVKAATFLSNKWGWLADAAPDHVVVRTSVGRHGEETAAALDDAELVSRSLAELRPATGLDAVPYATAVTRWATGLPQYPVGHPDRVARIRARLAELGPVTVCGAAYDGVGVPSCIAGGWQAAADVTAALRPHSAA</sequence>
<dbReference type="Gene3D" id="1.10.3110.10">
    <property type="entry name" value="protoporphyrinogen ix oxidase, domain 3"/>
    <property type="match status" value="1"/>
</dbReference>
<keyword evidence="15" id="KW-1185">Reference proteome</keyword>
<keyword evidence="8 12" id="KW-0285">Flavoprotein</keyword>
<evidence type="ECO:0000256" key="5">
    <source>
        <dbReference type="ARBA" id="ARBA00008310"/>
    </source>
</evidence>
<gene>
    <name evidence="14" type="primary">hemG</name>
    <name evidence="14" type="ORF">G5C65_29775</name>
</gene>
<dbReference type="GO" id="GO:0004729">
    <property type="term" value="F:oxygen-dependent protoporphyrinogen oxidase activity"/>
    <property type="evidence" value="ECO:0007669"/>
    <property type="project" value="UniProtKB-UniRule"/>
</dbReference>
<dbReference type="Pfam" id="PF01593">
    <property type="entry name" value="Amino_oxidase"/>
    <property type="match status" value="1"/>
</dbReference>
<evidence type="ECO:0000256" key="12">
    <source>
        <dbReference type="RuleBase" id="RU364052"/>
    </source>
</evidence>
<dbReference type="InterPro" id="IPR036188">
    <property type="entry name" value="FAD/NAD-bd_sf"/>
</dbReference>
<dbReference type="InterPro" id="IPR050464">
    <property type="entry name" value="Zeta_carotene_desat/Oxidored"/>
</dbReference>
<dbReference type="EC" id="1.3.3.15" evidence="6 12"/>
<dbReference type="EMBL" id="JAAKZZ010000467">
    <property type="protein sequence ID" value="NGO72471.1"/>
    <property type="molecule type" value="Genomic_DNA"/>
</dbReference>
<dbReference type="GO" id="GO:0005737">
    <property type="term" value="C:cytoplasm"/>
    <property type="evidence" value="ECO:0007669"/>
    <property type="project" value="UniProtKB-SubCell"/>
</dbReference>
<accession>A0A6G4X724</accession>
<dbReference type="InterPro" id="IPR004572">
    <property type="entry name" value="Protoporphyrinogen_oxidase"/>
</dbReference>
<dbReference type="Proteomes" id="UP000477722">
    <property type="component" value="Unassembled WGS sequence"/>
</dbReference>
<dbReference type="NCBIfam" id="TIGR00562">
    <property type="entry name" value="proto_IX_ox"/>
    <property type="match status" value="1"/>
</dbReference>
<evidence type="ECO:0000256" key="2">
    <source>
        <dbReference type="ARBA" id="ARBA00001974"/>
    </source>
</evidence>
<comment type="pathway">
    <text evidence="4 12">Porphyrin-containing compound metabolism; protoheme biosynthesis.</text>
</comment>
<dbReference type="AlphaFoldDB" id="A0A6G4X724"/>
<dbReference type="PANTHER" id="PTHR42923:SF3">
    <property type="entry name" value="PROTOPORPHYRINOGEN OXIDASE"/>
    <property type="match status" value="1"/>
</dbReference>
<comment type="cofactor">
    <cofactor evidence="2 12">
        <name>FAD</name>
        <dbReference type="ChEBI" id="CHEBI:57692"/>
    </cofactor>
</comment>
<comment type="catalytic activity">
    <reaction evidence="1">
        <text>coproporphyrinogen III + 3 O2 = coproporphyrin III + 3 H2O2</text>
        <dbReference type="Rhea" id="RHEA:43436"/>
        <dbReference type="ChEBI" id="CHEBI:15379"/>
        <dbReference type="ChEBI" id="CHEBI:16240"/>
        <dbReference type="ChEBI" id="CHEBI:57309"/>
        <dbReference type="ChEBI" id="CHEBI:131725"/>
        <dbReference type="EC" id="1.3.3.15"/>
    </reaction>
    <physiologicalReaction direction="left-to-right" evidence="1">
        <dbReference type="Rhea" id="RHEA:43437"/>
    </physiologicalReaction>
</comment>
<keyword evidence="11 12" id="KW-0350">Heme biosynthesis</keyword>
<reference evidence="14 15" key="1">
    <citation type="submission" date="2020-02" db="EMBL/GenBank/DDBJ databases">
        <title>Whole-genome analyses of novel actinobacteria.</title>
        <authorList>
            <person name="Sahin N."/>
            <person name="Tatar D."/>
        </authorList>
    </citation>
    <scope>NUCLEOTIDE SEQUENCE [LARGE SCALE GENOMIC DNA]</scope>
    <source>
        <strain evidence="14 15">SB3404</strain>
    </source>
</reference>
<evidence type="ECO:0000256" key="3">
    <source>
        <dbReference type="ARBA" id="ARBA00002185"/>
    </source>
</evidence>
<evidence type="ECO:0000313" key="14">
    <source>
        <dbReference type="EMBL" id="NGO72471.1"/>
    </source>
</evidence>
<dbReference type="Gene3D" id="3.90.660.20">
    <property type="entry name" value="Protoporphyrinogen oxidase, mitochondrial, domain 2"/>
    <property type="match status" value="1"/>
</dbReference>
<comment type="caution">
    <text evidence="14">The sequence shown here is derived from an EMBL/GenBank/DDBJ whole genome shotgun (WGS) entry which is preliminary data.</text>
</comment>
<evidence type="ECO:0000256" key="11">
    <source>
        <dbReference type="ARBA" id="ARBA00023133"/>
    </source>
</evidence>
<evidence type="ECO:0000256" key="8">
    <source>
        <dbReference type="ARBA" id="ARBA00022630"/>
    </source>
</evidence>
<dbReference type="UniPathway" id="UPA00252"/>
<dbReference type="GO" id="GO:0006783">
    <property type="term" value="P:heme biosynthetic process"/>
    <property type="evidence" value="ECO:0007669"/>
    <property type="project" value="UniProtKB-UniRule"/>
</dbReference>
<protein>
    <recommendedName>
        <fullName evidence="7 12">Coproporphyrinogen III oxidase</fullName>
        <ecNumber evidence="6 12">1.3.3.15</ecNumber>
    </recommendedName>
</protein>
<dbReference type="SUPFAM" id="SSF51905">
    <property type="entry name" value="FAD/NAD(P)-binding domain"/>
    <property type="match status" value="1"/>
</dbReference>
<organism evidence="14 15">
    <name type="scientific">Streptomyces boncukensis</name>
    <dbReference type="NCBI Taxonomy" id="2711219"/>
    <lineage>
        <taxon>Bacteria</taxon>
        <taxon>Bacillati</taxon>
        <taxon>Actinomycetota</taxon>
        <taxon>Actinomycetes</taxon>
        <taxon>Kitasatosporales</taxon>
        <taxon>Streptomycetaceae</taxon>
        <taxon>Streptomyces</taxon>
    </lineage>
</organism>
<evidence type="ECO:0000256" key="4">
    <source>
        <dbReference type="ARBA" id="ARBA00004744"/>
    </source>
</evidence>
<evidence type="ECO:0000256" key="7">
    <source>
        <dbReference type="ARBA" id="ARBA00019046"/>
    </source>
</evidence>
<dbReference type="SUPFAM" id="SSF54373">
    <property type="entry name" value="FAD-linked reductases, C-terminal domain"/>
    <property type="match status" value="1"/>
</dbReference>
<dbReference type="Gene3D" id="3.50.50.60">
    <property type="entry name" value="FAD/NAD(P)-binding domain"/>
    <property type="match status" value="1"/>
</dbReference>
<dbReference type="InterPro" id="IPR002937">
    <property type="entry name" value="Amino_oxidase"/>
</dbReference>
<evidence type="ECO:0000259" key="13">
    <source>
        <dbReference type="Pfam" id="PF01593"/>
    </source>
</evidence>
<evidence type="ECO:0000256" key="10">
    <source>
        <dbReference type="ARBA" id="ARBA00023002"/>
    </source>
</evidence>
<name>A0A6G4X724_9ACTN</name>
<evidence type="ECO:0000313" key="15">
    <source>
        <dbReference type="Proteomes" id="UP000477722"/>
    </source>
</evidence>
<comment type="similarity">
    <text evidence="5 12">Belongs to the protoporphyrinogen/coproporphyrinogen oxidase family. Coproporphyrinogen III oxidase subfamily.</text>
</comment>
<comment type="function">
    <text evidence="3 12">Involved in coproporphyrin-dependent heme b biosynthesis. Catalyzes the oxidation of coproporphyrinogen III to coproporphyrin III.</text>
</comment>
<feature type="domain" description="Amine oxidase" evidence="13">
    <location>
        <begin position="2"/>
        <end position="438"/>
    </location>
</feature>
<evidence type="ECO:0000256" key="6">
    <source>
        <dbReference type="ARBA" id="ARBA00012402"/>
    </source>
</evidence>
<proteinExistence type="inferred from homology"/>
<keyword evidence="10 12" id="KW-0560">Oxidoreductase</keyword>
<evidence type="ECO:0000256" key="1">
    <source>
        <dbReference type="ARBA" id="ARBA00001755"/>
    </source>
</evidence>
<dbReference type="PANTHER" id="PTHR42923">
    <property type="entry name" value="PROTOPORPHYRINOGEN OXIDASE"/>
    <property type="match status" value="1"/>
</dbReference>
<evidence type="ECO:0000256" key="9">
    <source>
        <dbReference type="ARBA" id="ARBA00022827"/>
    </source>
</evidence>
<keyword evidence="12" id="KW-0963">Cytoplasm</keyword>
<keyword evidence="9 12" id="KW-0274">FAD</keyword>
<comment type="subcellular location">
    <subcellularLocation>
        <location evidence="12">Cytoplasm</location>
    </subcellularLocation>
</comment>